<dbReference type="Gene3D" id="2.60.120.10">
    <property type="entry name" value="Jelly Rolls"/>
    <property type="match status" value="1"/>
</dbReference>
<dbReference type="SUPFAM" id="SSF51905">
    <property type="entry name" value="FAD/NAD(P)-binding domain"/>
    <property type="match status" value="1"/>
</dbReference>
<feature type="domain" description="Cyclic nucleotide-binding" evidence="4">
    <location>
        <begin position="27"/>
        <end position="147"/>
    </location>
</feature>
<keyword evidence="1" id="KW-0285">Flavoprotein</keyword>
<dbReference type="CDD" id="cd00038">
    <property type="entry name" value="CAP_ED"/>
    <property type="match status" value="1"/>
</dbReference>
<dbReference type="PROSITE" id="PS50042">
    <property type="entry name" value="CNMP_BINDING_3"/>
    <property type="match status" value="1"/>
</dbReference>
<comment type="caution">
    <text evidence="5">The sequence shown here is derived from an EMBL/GenBank/DDBJ whole genome shotgun (WGS) entry which is preliminary data.</text>
</comment>
<evidence type="ECO:0000259" key="4">
    <source>
        <dbReference type="PROSITE" id="PS50042"/>
    </source>
</evidence>
<dbReference type="Pfam" id="PF00027">
    <property type="entry name" value="cNMP_binding"/>
    <property type="match status" value="1"/>
</dbReference>
<gene>
    <name evidence="5" type="ORF">ETD85_28180</name>
</gene>
<dbReference type="InterPro" id="IPR014710">
    <property type="entry name" value="RmlC-like_jellyroll"/>
</dbReference>
<dbReference type="EMBL" id="VCKX01000095">
    <property type="protein sequence ID" value="TMR30736.1"/>
    <property type="molecule type" value="Genomic_DNA"/>
</dbReference>
<protein>
    <submittedName>
        <fullName evidence="5">Cyclic nucleotide-binding domain-containing protein</fullName>
    </submittedName>
</protein>
<organism evidence="5 6">
    <name type="scientific">Nonomuraea zeae</name>
    <dbReference type="NCBI Taxonomy" id="1642303"/>
    <lineage>
        <taxon>Bacteria</taxon>
        <taxon>Bacillati</taxon>
        <taxon>Actinomycetota</taxon>
        <taxon>Actinomycetes</taxon>
        <taxon>Streptosporangiales</taxon>
        <taxon>Streptosporangiaceae</taxon>
        <taxon>Nonomuraea</taxon>
    </lineage>
</organism>
<evidence type="ECO:0000313" key="5">
    <source>
        <dbReference type="EMBL" id="TMR30736.1"/>
    </source>
</evidence>
<dbReference type="AlphaFoldDB" id="A0A5S4GCJ9"/>
<dbReference type="PRINTS" id="PR00469">
    <property type="entry name" value="PNDRDTASEII"/>
</dbReference>
<dbReference type="InterPro" id="IPR050097">
    <property type="entry name" value="Ferredoxin-NADP_redctase_2"/>
</dbReference>
<comment type="catalytic activity">
    <reaction evidence="3">
        <text>[thioredoxin]-dithiol + NADP(+) = [thioredoxin]-disulfide + NADPH + H(+)</text>
        <dbReference type="Rhea" id="RHEA:20345"/>
        <dbReference type="Rhea" id="RHEA-COMP:10698"/>
        <dbReference type="Rhea" id="RHEA-COMP:10700"/>
        <dbReference type="ChEBI" id="CHEBI:15378"/>
        <dbReference type="ChEBI" id="CHEBI:29950"/>
        <dbReference type="ChEBI" id="CHEBI:50058"/>
        <dbReference type="ChEBI" id="CHEBI:57783"/>
        <dbReference type="ChEBI" id="CHEBI:58349"/>
        <dbReference type="EC" id="1.8.1.9"/>
    </reaction>
</comment>
<reference evidence="5 6" key="1">
    <citation type="submission" date="2019-05" db="EMBL/GenBank/DDBJ databases">
        <title>Draft genome sequence of Nonomuraea zeae DSM 100528.</title>
        <authorList>
            <person name="Saricaoglu S."/>
            <person name="Isik K."/>
        </authorList>
    </citation>
    <scope>NUCLEOTIDE SEQUENCE [LARGE SCALE GENOMIC DNA]</scope>
    <source>
        <strain evidence="5 6">DSM 100528</strain>
    </source>
</reference>
<dbReference type="Pfam" id="PF07992">
    <property type="entry name" value="Pyr_redox_2"/>
    <property type="match status" value="1"/>
</dbReference>
<dbReference type="GO" id="GO:0004791">
    <property type="term" value="F:thioredoxin-disulfide reductase (NADPH) activity"/>
    <property type="evidence" value="ECO:0007669"/>
    <property type="project" value="UniProtKB-EC"/>
</dbReference>
<dbReference type="Gene3D" id="3.40.30.10">
    <property type="entry name" value="Glutaredoxin"/>
    <property type="match status" value="1"/>
</dbReference>
<keyword evidence="2" id="KW-0560">Oxidoreductase</keyword>
<evidence type="ECO:0000256" key="1">
    <source>
        <dbReference type="ARBA" id="ARBA00022630"/>
    </source>
</evidence>
<evidence type="ECO:0000256" key="2">
    <source>
        <dbReference type="ARBA" id="ARBA00023002"/>
    </source>
</evidence>
<sequence>MGRGHTEDAVMTRAPATLTETPDLHGAYPRLDERRIADLSQCGERRAVSPGETLYREGEPIGAFIVILRGTVAMVEGYRSEEERTIAVHGPGRFLGELGLLTGQAGFLTALVREPGEILAVPADQVRTLVAGDPALGDLILRAYLTRRTLLIGMDAGFRIIGSRYSPDARRLREFAARNRLPHRWIDLEEDEEAEALLRQLGISPQETPVVIWHGNQVLRNPTAATLARTIGLPAPRPGNGVCDLIVVGAGPAGLAASVYGASEGLTTVVLDAVAAGGQASTSSRIDNYLGFPSGISGAELAERAVIQAAKFGAQLTVPAEASGLEADNGRYSVLVEGGPAVQGHAVLIATGARYRKLDVPDLEKYEGCGVYYAATPFELRMCRQAPVVIVGGGNSAGQAALFLASSASSVRMLVRGGDLSESMSRYLTDAIGRTPGIEIMFHTEVRELLGDGSLRAVRAQNNQTGQSIEIETNAMFVFIGADPHTGWLAGAVALDDRGFVITGNGSPHWEALPLETGQPGVFAVGDVRSGSVKRVASAVGEGAMAVRLLHERFAKTGNRR</sequence>
<keyword evidence="6" id="KW-1185">Reference proteome</keyword>
<proteinExistence type="predicted"/>
<dbReference type="Proteomes" id="UP000306628">
    <property type="component" value="Unassembled WGS sequence"/>
</dbReference>
<evidence type="ECO:0000313" key="6">
    <source>
        <dbReference type="Proteomes" id="UP000306628"/>
    </source>
</evidence>
<dbReference type="PRINTS" id="PR00368">
    <property type="entry name" value="FADPNR"/>
</dbReference>
<evidence type="ECO:0000256" key="3">
    <source>
        <dbReference type="ARBA" id="ARBA00048132"/>
    </source>
</evidence>
<accession>A0A5S4GCJ9</accession>
<dbReference type="InterPro" id="IPR023753">
    <property type="entry name" value="FAD/NAD-binding_dom"/>
</dbReference>
<dbReference type="Gene3D" id="3.50.50.60">
    <property type="entry name" value="FAD/NAD(P)-binding domain"/>
    <property type="match status" value="2"/>
</dbReference>
<dbReference type="InterPro" id="IPR000595">
    <property type="entry name" value="cNMP-bd_dom"/>
</dbReference>
<dbReference type="InterPro" id="IPR018490">
    <property type="entry name" value="cNMP-bd_dom_sf"/>
</dbReference>
<dbReference type="SUPFAM" id="SSF51206">
    <property type="entry name" value="cAMP-binding domain-like"/>
    <property type="match status" value="1"/>
</dbReference>
<dbReference type="OrthoDB" id="109585at2"/>
<dbReference type="SMART" id="SM00100">
    <property type="entry name" value="cNMP"/>
    <property type="match status" value="1"/>
</dbReference>
<dbReference type="InterPro" id="IPR036188">
    <property type="entry name" value="FAD/NAD-bd_sf"/>
</dbReference>
<name>A0A5S4GCJ9_9ACTN</name>
<dbReference type="PANTHER" id="PTHR48105">
    <property type="entry name" value="THIOREDOXIN REDUCTASE 1-RELATED-RELATED"/>
    <property type="match status" value="1"/>
</dbReference>